<dbReference type="Gene3D" id="1.20.1280.50">
    <property type="match status" value="1"/>
</dbReference>
<evidence type="ECO:0000256" key="5">
    <source>
        <dbReference type="SAM" id="MobiDB-lite"/>
    </source>
</evidence>
<dbReference type="AlphaFoldDB" id="A0AAY4DMD5"/>
<dbReference type="GO" id="GO:0000724">
    <property type="term" value="P:double-strand break repair via homologous recombination"/>
    <property type="evidence" value="ECO:0007669"/>
    <property type="project" value="TreeGrafter"/>
</dbReference>
<dbReference type="Proteomes" id="UP000694580">
    <property type="component" value="Chromosome 15"/>
</dbReference>
<evidence type="ECO:0000256" key="2">
    <source>
        <dbReference type="ARBA" id="ARBA00022801"/>
    </source>
</evidence>
<dbReference type="PANTHER" id="PTHR11070">
    <property type="entry name" value="UVRD / RECB / PCRA DNA HELICASE FAMILY MEMBER"/>
    <property type="match status" value="1"/>
</dbReference>
<dbReference type="GO" id="GO:0005634">
    <property type="term" value="C:nucleus"/>
    <property type="evidence" value="ECO:0007669"/>
    <property type="project" value="UniProtKB-SubCell"/>
</dbReference>
<evidence type="ECO:0000313" key="7">
    <source>
        <dbReference type="Ensembl" id="ENSDCDP00010045511.1"/>
    </source>
</evidence>
<dbReference type="Pfam" id="PF13245">
    <property type="entry name" value="AAA_19"/>
    <property type="match status" value="1"/>
</dbReference>
<dbReference type="InterPro" id="IPR036047">
    <property type="entry name" value="F-box-like_dom_sf"/>
</dbReference>
<protein>
    <recommendedName>
        <fullName evidence="6">F-box domain-containing protein</fullName>
    </recommendedName>
</protein>
<dbReference type="GeneTree" id="ENSGT00390000011669"/>
<dbReference type="PROSITE" id="PS50181">
    <property type="entry name" value="FBOX"/>
    <property type="match status" value="1"/>
</dbReference>
<keyword evidence="2" id="KW-0378">Hydrolase</keyword>
<keyword evidence="4" id="KW-0067">ATP-binding</keyword>
<dbReference type="Ensembl" id="ENSDCDT00010055692.1">
    <property type="protein sequence ID" value="ENSDCDP00010045511.1"/>
    <property type="gene ID" value="ENSDCDG00010028016.1"/>
</dbReference>
<dbReference type="Gene3D" id="3.40.50.300">
    <property type="entry name" value="P-loop containing nucleotide triphosphate hydrolases"/>
    <property type="match status" value="2"/>
</dbReference>
<dbReference type="GO" id="GO:0043138">
    <property type="term" value="F:3'-5' DNA helicase activity"/>
    <property type="evidence" value="ECO:0007669"/>
    <property type="project" value="UniProtKB-EC"/>
</dbReference>
<dbReference type="InterPro" id="IPR001810">
    <property type="entry name" value="F-box_dom"/>
</dbReference>
<keyword evidence="3" id="KW-0347">Helicase</keyword>
<reference evidence="7 8" key="1">
    <citation type="submission" date="2020-06" db="EMBL/GenBank/DDBJ databases">
        <authorList>
            <consortium name="Wellcome Sanger Institute Data Sharing"/>
        </authorList>
    </citation>
    <scope>NUCLEOTIDE SEQUENCE [LARGE SCALE GENOMIC DNA]</scope>
</reference>
<evidence type="ECO:0000256" key="1">
    <source>
        <dbReference type="ARBA" id="ARBA00022741"/>
    </source>
</evidence>
<dbReference type="Pfam" id="PF12937">
    <property type="entry name" value="F-box-like"/>
    <property type="match status" value="1"/>
</dbReference>
<evidence type="ECO:0000313" key="8">
    <source>
        <dbReference type="Proteomes" id="UP000694580"/>
    </source>
</evidence>
<feature type="region of interest" description="Disordered" evidence="5">
    <location>
        <begin position="1"/>
        <end position="62"/>
    </location>
</feature>
<dbReference type="SUPFAM" id="SSF52540">
    <property type="entry name" value="P-loop containing nucleoside triphosphate hydrolases"/>
    <property type="match status" value="1"/>
</dbReference>
<dbReference type="PANTHER" id="PTHR11070:SF30">
    <property type="entry name" value="F-BOX DNA HELICASE 1"/>
    <property type="match status" value="1"/>
</dbReference>
<reference evidence="7" key="2">
    <citation type="submission" date="2025-08" db="UniProtKB">
        <authorList>
            <consortium name="Ensembl"/>
        </authorList>
    </citation>
    <scope>IDENTIFICATION</scope>
</reference>
<keyword evidence="8" id="KW-1185">Reference proteome</keyword>
<dbReference type="CDD" id="cd22095">
    <property type="entry name" value="F-box_FBXO18"/>
    <property type="match status" value="1"/>
</dbReference>
<evidence type="ECO:0000256" key="3">
    <source>
        <dbReference type="ARBA" id="ARBA00022806"/>
    </source>
</evidence>
<dbReference type="GO" id="GO:0005694">
    <property type="term" value="C:chromosome"/>
    <property type="evidence" value="ECO:0007669"/>
    <property type="project" value="UniProtKB-SubCell"/>
</dbReference>
<evidence type="ECO:0000256" key="4">
    <source>
        <dbReference type="ARBA" id="ARBA00022840"/>
    </source>
</evidence>
<dbReference type="GO" id="GO:0031297">
    <property type="term" value="P:replication fork processing"/>
    <property type="evidence" value="ECO:0007669"/>
    <property type="project" value="TreeGrafter"/>
</dbReference>
<dbReference type="SUPFAM" id="SSF81383">
    <property type="entry name" value="F-box domain"/>
    <property type="match status" value="1"/>
</dbReference>
<sequence length="948" mass="106945">MFPRRHLTTAECAGLTDSSDGSRPLSQPLSVSCDSRDPNHGLYPRTPNKRRRRGTCQYSSSDGQQKNITAFFPITATVRVSPQKTARVETEEETRMKELEEIDHLADITEAMWDDGDSAYHSVEPLPDSHFGLLGVADGQWPSGHIEDLPEEVLRLVFSLLPAADLFRSIGYVCRHWRAIISDVQFLPWKKLYYRYHKEEKLAVEELNSILMNNHITQQDDLCLLNMVSYMSGFKHSTRVDPEQVLRSVRKHRLFDQAYSCITQRIPSVPQIEGGPSPWSVMAMVLLLATSVWDVWELVDCVHHSGCMCAMGGISEFLWAVATLLLAMKNNDINISNRWVIHYNIYYVLYLMENTSTPSGDHRSEEQLEITNHSIQRDHVVKIVAFAGTGKTSTLVKYASHHPHLRFLYAAFNKSVQMEAQHRFPSNVECTTVHSMAFKAIGQRYKDLKKLGGNLKPFSVAWVLPKGWGGFIYAKVVTTTINTFCASADPCISTGHVPDKYTNTKGLVERPDLYKKLKFASLAQDIWEKMIDLRPTRKTAYHMTHDGYLKLWQLQRPCFDQYDVIFIDEAQDCTPVIMDIMLSQNCGKILVGDPHQQIYTFRGAVNALHTISHTHLFYLTQSFRFGPEIAYIGATILDVCKQVKKTLVGGLQEGSLAILCRSNGTVFSEAVRVAENSPQCKIHIIGGVNSFGLQKIMDIWELMQGDNRKGNIKDPFICNFAGGALGGFMGLKSYAQNTEDRELEVKLAVVERYSNRIPQLVNLIYSRAEDSPANADYILGTVHKSKGLEFDTVILTDDFVKVSCQRHIMQKRGGIRDDEWNLLYVGVTRAKRNLIITKSIRNILTLAGEYFLRSELTSALLEKAYPLCCSVRDCPNLLGPECALSMRKLSVTYTDGCDEGGLLCALCVEQRVGPMAFLLDSPECVRNMHVTEERVELPVNIAMLLALL</sequence>
<dbReference type="GO" id="GO:0003677">
    <property type="term" value="F:DNA binding"/>
    <property type="evidence" value="ECO:0007669"/>
    <property type="project" value="UniProtKB-KW"/>
</dbReference>
<name>A0AAY4DMD5_9TELE</name>
<dbReference type="InterPro" id="IPR027417">
    <property type="entry name" value="P-loop_NTPase"/>
</dbReference>
<proteinExistence type="predicted"/>
<organism evidence="7 8">
    <name type="scientific">Denticeps clupeoides</name>
    <name type="common">denticle herring</name>
    <dbReference type="NCBI Taxonomy" id="299321"/>
    <lineage>
        <taxon>Eukaryota</taxon>
        <taxon>Metazoa</taxon>
        <taxon>Chordata</taxon>
        <taxon>Craniata</taxon>
        <taxon>Vertebrata</taxon>
        <taxon>Euteleostomi</taxon>
        <taxon>Actinopterygii</taxon>
        <taxon>Neopterygii</taxon>
        <taxon>Teleostei</taxon>
        <taxon>Clupei</taxon>
        <taxon>Clupeiformes</taxon>
        <taxon>Denticipitoidei</taxon>
        <taxon>Denticipitidae</taxon>
        <taxon>Denticeps</taxon>
    </lineage>
</organism>
<reference evidence="7" key="3">
    <citation type="submission" date="2025-09" db="UniProtKB">
        <authorList>
            <consortium name="Ensembl"/>
        </authorList>
    </citation>
    <scope>IDENTIFICATION</scope>
</reference>
<keyword evidence="1" id="KW-0547">Nucleotide-binding</keyword>
<dbReference type="Pfam" id="PF13361">
    <property type="entry name" value="UvrD_C"/>
    <property type="match status" value="1"/>
</dbReference>
<gene>
    <name evidence="7" type="primary">fbxo18</name>
</gene>
<accession>A0AAY4DMD5</accession>
<dbReference type="CDD" id="cd18786">
    <property type="entry name" value="SF1_C"/>
    <property type="match status" value="1"/>
</dbReference>
<dbReference type="InterPro" id="IPR014017">
    <property type="entry name" value="DNA_helicase_UvrD-like_C"/>
</dbReference>
<feature type="compositionally biased region" description="Polar residues" evidence="5">
    <location>
        <begin position="16"/>
        <end position="33"/>
    </location>
</feature>
<evidence type="ECO:0000259" key="6">
    <source>
        <dbReference type="PROSITE" id="PS50181"/>
    </source>
</evidence>
<dbReference type="InterPro" id="IPR000212">
    <property type="entry name" value="DNA_helicase_UvrD/REP"/>
</dbReference>
<dbReference type="GO" id="GO:0016787">
    <property type="term" value="F:hydrolase activity"/>
    <property type="evidence" value="ECO:0007669"/>
    <property type="project" value="UniProtKB-KW"/>
</dbReference>
<feature type="domain" description="F-box" evidence="6">
    <location>
        <begin position="143"/>
        <end position="192"/>
    </location>
</feature>
<dbReference type="GO" id="GO:0005524">
    <property type="term" value="F:ATP binding"/>
    <property type="evidence" value="ECO:0007669"/>
    <property type="project" value="UniProtKB-KW"/>
</dbReference>